<evidence type="ECO:0000259" key="1">
    <source>
        <dbReference type="Pfam" id="PF13788"/>
    </source>
</evidence>
<dbReference type="InterPro" id="IPR025438">
    <property type="entry name" value="DUF4180"/>
</dbReference>
<protein>
    <recommendedName>
        <fullName evidence="1">DUF4180 domain-containing protein</fullName>
    </recommendedName>
</protein>
<name>A0ABQ2U9Q1_9PSEU</name>
<proteinExistence type="predicted"/>
<gene>
    <name evidence="2" type="ORF">GCM10010178_02780</name>
</gene>
<dbReference type="EMBL" id="BMRE01000001">
    <property type="protein sequence ID" value="GGU14757.1"/>
    <property type="molecule type" value="Genomic_DNA"/>
</dbReference>
<organism evidence="2 3">
    <name type="scientific">Lentzea flava</name>
    <dbReference type="NCBI Taxonomy" id="103732"/>
    <lineage>
        <taxon>Bacteria</taxon>
        <taxon>Bacillati</taxon>
        <taxon>Actinomycetota</taxon>
        <taxon>Actinomycetes</taxon>
        <taxon>Pseudonocardiales</taxon>
        <taxon>Pseudonocardiaceae</taxon>
        <taxon>Lentzea</taxon>
    </lineage>
</organism>
<comment type="caution">
    <text evidence="2">The sequence shown here is derived from an EMBL/GenBank/DDBJ whole genome shotgun (WGS) entry which is preliminary data.</text>
</comment>
<accession>A0ABQ2U9Q1</accession>
<dbReference type="Proteomes" id="UP000649573">
    <property type="component" value="Unassembled WGS sequence"/>
</dbReference>
<sequence>MGRAVRAGPLKHGIRRDNGCGTPLGSRAMPDVVQTRHGATVLMCAPDGPPIADEQSAVDLIGTLWGEDVQWLVLPVARLTEDFFRLRTRVAGAVVQKLQQYGFGVVVVGDISGHVAASSALRDFVFESNKGRQLWFVADEAELDARLSA</sequence>
<evidence type="ECO:0000313" key="2">
    <source>
        <dbReference type="EMBL" id="GGU14757.1"/>
    </source>
</evidence>
<dbReference type="Pfam" id="PF13788">
    <property type="entry name" value="DUF4180"/>
    <property type="match status" value="1"/>
</dbReference>
<keyword evidence="3" id="KW-1185">Reference proteome</keyword>
<evidence type="ECO:0000313" key="3">
    <source>
        <dbReference type="Proteomes" id="UP000649573"/>
    </source>
</evidence>
<reference evidence="3" key="1">
    <citation type="journal article" date="2019" name="Int. J. Syst. Evol. Microbiol.">
        <title>The Global Catalogue of Microorganisms (GCM) 10K type strain sequencing project: providing services to taxonomists for standard genome sequencing and annotation.</title>
        <authorList>
            <consortium name="The Broad Institute Genomics Platform"/>
            <consortium name="The Broad Institute Genome Sequencing Center for Infectious Disease"/>
            <person name="Wu L."/>
            <person name="Ma J."/>
        </authorList>
    </citation>
    <scope>NUCLEOTIDE SEQUENCE [LARGE SCALE GENOMIC DNA]</scope>
    <source>
        <strain evidence="3">JCM 3296</strain>
    </source>
</reference>
<feature type="domain" description="DUF4180" evidence="1">
    <location>
        <begin position="37"/>
        <end position="147"/>
    </location>
</feature>